<dbReference type="GO" id="GO:0016887">
    <property type="term" value="F:ATP hydrolysis activity"/>
    <property type="evidence" value="ECO:0007669"/>
    <property type="project" value="InterPro"/>
</dbReference>
<accession>A0A1C0AHD2</accession>
<dbReference type="InterPro" id="IPR027417">
    <property type="entry name" value="P-loop_NTPase"/>
</dbReference>
<dbReference type="InterPro" id="IPR005116">
    <property type="entry name" value="Transp-assoc_OB_typ1"/>
</dbReference>
<dbReference type="PANTHER" id="PTHR42781">
    <property type="entry name" value="SPERMIDINE/PUTRESCINE IMPORT ATP-BINDING PROTEIN POTA"/>
    <property type="match status" value="1"/>
</dbReference>
<dbReference type="RefSeq" id="WP_068752660.1">
    <property type="nucleotide sequence ID" value="NZ_MBQD01000026.1"/>
</dbReference>
<dbReference type="Gene3D" id="3.40.50.300">
    <property type="entry name" value="P-loop containing nucleotide triphosphate hydrolases"/>
    <property type="match status" value="1"/>
</dbReference>
<dbReference type="SUPFAM" id="SSF50331">
    <property type="entry name" value="MOP-like"/>
    <property type="match status" value="1"/>
</dbReference>
<gene>
    <name evidence="8" type="ORF">BCR15_09700</name>
</gene>
<keyword evidence="4" id="KW-0067">ATP-binding</keyword>
<dbReference type="InterPro" id="IPR003439">
    <property type="entry name" value="ABC_transporter-like_ATP-bd"/>
</dbReference>
<name>A0A1C0AHD2_9ACTN</name>
<evidence type="ECO:0000259" key="7">
    <source>
        <dbReference type="PROSITE" id="PS51866"/>
    </source>
</evidence>
<dbReference type="PROSITE" id="PS00211">
    <property type="entry name" value="ABC_TRANSPORTER_1"/>
    <property type="match status" value="1"/>
</dbReference>
<protein>
    <recommendedName>
        <fullName evidence="10">Molybdenum ABC transporter ATP-binding protein</fullName>
    </recommendedName>
</protein>
<feature type="domain" description="ABC transporter" evidence="6">
    <location>
        <begin position="7"/>
        <end position="232"/>
    </location>
</feature>
<dbReference type="AlphaFoldDB" id="A0A1C0AHD2"/>
<dbReference type="InterPro" id="IPR017871">
    <property type="entry name" value="ABC_transporter-like_CS"/>
</dbReference>
<comment type="caution">
    <text evidence="8">The sequence shown here is derived from an EMBL/GenBank/DDBJ whole genome shotgun (WGS) entry which is preliminary data.</text>
</comment>
<evidence type="ECO:0000256" key="1">
    <source>
        <dbReference type="ARBA" id="ARBA00022448"/>
    </source>
</evidence>
<proteinExistence type="predicted"/>
<keyword evidence="1" id="KW-0813">Transport</keyword>
<evidence type="ECO:0008006" key="10">
    <source>
        <dbReference type="Google" id="ProtNLM"/>
    </source>
</evidence>
<dbReference type="GO" id="GO:0005524">
    <property type="term" value="F:ATP binding"/>
    <property type="evidence" value="ECO:0007669"/>
    <property type="project" value="UniProtKB-KW"/>
</dbReference>
<keyword evidence="3" id="KW-0547">Nucleotide-binding</keyword>
<dbReference type="PROSITE" id="PS50893">
    <property type="entry name" value="ABC_TRANSPORTER_2"/>
    <property type="match status" value="1"/>
</dbReference>
<dbReference type="PROSITE" id="PS51866">
    <property type="entry name" value="MOP"/>
    <property type="match status" value="1"/>
</dbReference>
<keyword evidence="9" id="KW-1185">Reference proteome</keyword>
<evidence type="ECO:0000313" key="8">
    <source>
        <dbReference type="EMBL" id="OCL31424.1"/>
    </source>
</evidence>
<keyword evidence="2 5" id="KW-0500">Molybdenum</keyword>
<dbReference type="Pfam" id="PF00005">
    <property type="entry name" value="ABC_tran"/>
    <property type="match status" value="1"/>
</dbReference>
<evidence type="ECO:0000313" key="9">
    <source>
        <dbReference type="Proteomes" id="UP000093501"/>
    </source>
</evidence>
<dbReference type="PANTHER" id="PTHR42781:SF4">
    <property type="entry name" value="SPERMIDINE_PUTRESCINE IMPORT ATP-BINDING PROTEIN POTA"/>
    <property type="match status" value="1"/>
</dbReference>
<dbReference type="SUPFAM" id="SSF52540">
    <property type="entry name" value="P-loop containing nucleoside triphosphate hydrolases"/>
    <property type="match status" value="1"/>
</dbReference>
<evidence type="ECO:0000256" key="4">
    <source>
        <dbReference type="ARBA" id="ARBA00022840"/>
    </source>
</evidence>
<dbReference type="Pfam" id="PF03459">
    <property type="entry name" value="TOBE"/>
    <property type="match status" value="1"/>
</dbReference>
<feature type="domain" description="Mop" evidence="7">
    <location>
        <begin position="285"/>
        <end position="350"/>
    </location>
</feature>
<dbReference type="Proteomes" id="UP000093501">
    <property type="component" value="Unassembled WGS sequence"/>
</dbReference>
<organism evidence="8 9">
    <name type="scientific">Tessaracoccus lapidicaptus</name>
    <dbReference type="NCBI Taxonomy" id="1427523"/>
    <lineage>
        <taxon>Bacteria</taxon>
        <taxon>Bacillati</taxon>
        <taxon>Actinomycetota</taxon>
        <taxon>Actinomycetes</taxon>
        <taxon>Propionibacteriales</taxon>
        <taxon>Propionibacteriaceae</taxon>
        <taxon>Tessaracoccus</taxon>
    </lineage>
</organism>
<evidence type="ECO:0000256" key="5">
    <source>
        <dbReference type="PROSITE-ProRule" id="PRU01213"/>
    </source>
</evidence>
<dbReference type="InterPro" id="IPR004606">
    <property type="entry name" value="Mop_domain"/>
</dbReference>
<evidence type="ECO:0000256" key="2">
    <source>
        <dbReference type="ARBA" id="ARBA00022505"/>
    </source>
</evidence>
<evidence type="ECO:0000259" key="6">
    <source>
        <dbReference type="PROSITE" id="PS50893"/>
    </source>
</evidence>
<dbReference type="Gene3D" id="2.40.50.100">
    <property type="match status" value="1"/>
</dbReference>
<dbReference type="InterPro" id="IPR050093">
    <property type="entry name" value="ABC_SmlMolc_Importer"/>
</dbReference>
<dbReference type="InterPro" id="IPR008995">
    <property type="entry name" value="Mo/tungstate-bd_C_term_dom"/>
</dbReference>
<dbReference type="InterPro" id="IPR003593">
    <property type="entry name" value="AAA+_ATPase"/>
</dbReference>
<dbReference type="EMBL" id="MBQD01000026">
    <property type="protein sequence ID" value="OCL31424.1"/>
    <property type="molecule type" value="Genomic_DNA"/>
</dbReference>
<evidence type="ECO:0000256" key="3">
    <source>
        <dbReference type="ARBA" id="ARBA00022741"/>
    </source>
</evidence>
<reference evidence="9" key="1">
    <citation type="submission" date="2016-07" db="EMBL/GenBank/DDBJ databases">
        <authorList>
            <person name="Florea S."/>
            <person name="Webb J.S."/>
            <person name="Jaromczyk J."/>
            <person name="Schardl C.L."/>
        </authorList>
    </citation>
    <scope>NUCLEOTIDE SEQUENCE [LARGE SCALE GENOMIC DNA]</scope>
    <source>
        <strain evidence="9">IPBSL-7</strain>
    </source>
</reference>
<dbReference type="SMART" id="SM00382">
    <property type="entry name" value="AAA"/>
    <property type="match status" value="1"/>
</dbReference>
<sequence>MGEAIRVRARHAARGLDVDVTVPEGSMLAVVGPNGAGKSSLLQLISGDLVPDDGEVTVHGRTLTGPDVHIPPHRRAVGYLEQRALLFPHLTVVDNVAFGLRARGRDRRAARARAAAELAAVGCADLAGSRPRELSGGQQQRVALARALATDPEVLLLDEPLAALDAGVAPELRRLLRTRLRGVTTVIATHDLLDVAALADRMVELTGGRVTAEGHVDDLCQRPASAFLAGFVGVNLLHGDTHGDARVWLAPTIAIAGAVDGDLPPGPARAVFAPAAVAVYRAATHGSPRNELPAVVVAVEDRWPVQRVTLAVAGQRIAADLTPASVRELALAPGDDVLAVVKATQVALHPG</sequence>
<dbReference type="GO" id="GO:0015689">
    <property type="term" value="P:molybdate ion transport"/>
    <property type="evidence" value="ECO:0007669"/>
    <property type="project" value="InterPro"/>
</dbReference>